<proteinExistence type="predicted"/>
<dbReference type="Pfam" id="PF00005">
    <property type="entry name" value="ABC_tran"/>
    <property type="match status" value="1"/>
</dbReference>
<accession>A0A938XZ52</accession>
<dbReference type="Proteomes" id="UP000663791">
    <property type="component" value="Unassembled WGS sequence"/>
</dbReference>
<evidence type="ECO:0000256" key="1">
    <source>
        <dbReference type="ARBA" id="ARBA00004202"/>
    </source>
</evidence>
<feature type="compositionally biased region" description="Low complexity" evidence="6">
    <location>
        <begin position="309"/>
        <end position="323"/>
    </location>
</feature>
<evidence type="ECO:0000313" key="8">
    <source>
        <dbReference type="EMBL" id="MBM9458881.1"/>
    </source>
</evidence>
<evidence type="ECO:0000313" key="9">
    <source>
        <dbReference type="Proteomes" id="UP000663791"/>
    </source>
</evidence>
<dbReference type="InterPro" id="IPR003439">
    <property type="entry name" value="ABC_transporter-like_ATP-bd"/>
</dbReference>
<feature type="region of interest" description="Disordered" evidence="6">
    <location>
        <begin position="304"/>
        <end position="323"/>
    </location>
</feature>
<dbReference type="InterPro" id="IPR050763">
    <property type="entry name" value="ABC_transporter_ATP-binding"/>
</dbReference>
<keyword evidence="4 8" id="KW-0067">ATP-binding</keyword>
<dbReference type="EMBL" id="JAERTX010000003">
    <property type="protein sequence ID" value="MBM9458881.1"/>
    <property type="molecule type" value="Genomic_DNA"/>
</dbReference>
<dbReference type="PANTHER" id="PTHR42711:SF16">
    <property type="entry name" value="ABC TRANSPORTER ATP-BINDING PROTEIN"/>
    <property type="match status" value="1"/>
</dbReference>
<dbReference type="PANTHER" id="PTHR42711">
    <property type="entry name" value="ABC TRANSPORTER ATP-BINDING PROTEIN"/>
    <property type="match status" value="1"/>
</dbReference>
<evidence type="ECO:0000256" key="2">
    <source>
        <dbReference type="ARBA" id="ARBA00022448"/>
    </source>
</evidence>
<dbReference type="CDD" id="cd03230">
    <property type="entry name" value="ABC_DR_subfamily_A"/>
    <property type="match status" value="1"/>
</dbReference>
<dbReference type="SUPFAM" id="SSF52540">
    <property type="entry name" value="P-loop containing nucleoside triphosphate hydrolases"/>
    <property type="match status" value="1"/>
</dbReference>
<evidence type="ECO:0000259" key="7">
    <source>
        <dbReference type="PROSITE" id="PS50893"/>
    </source>
</evidence>
<dbReference type="SMART" id="SM00382">
    <property type="entry name" value="AAA"/>
    <property type="match status" value="1"/>
</dbReference>
<keyword evidence="5" id="KW-0046">Antibiotic resistance</keyword>
<dbReference type="Gene3D" id="3.40.50.300">
    <property type="entry name" value="P-loop containing nucleotide triphosphate hydrolases"/>
    <property type="match status" value="1"/>
</dbReference>
<evidence type="ECO:0000256" key="6">
    <source>
        <dbReference type="SAM" id="MobiDB-lite"/>
    </source>
</evidence>
<sequence length="323" mass="34732">MSNPTIRVRGLRRTYGTGTTAYEAVRGIDLDVVGGTITALLGTNGAGKTSAMEVIEGLHRPDAGSVEVLGLDPVADRAQVRRRVGVLLQDSGFAGDLSVAETLRMWSDLITAPRPVAEALELLDLTHRGDVTVRALSGGERRRLDLACTLLARPEVLLLDEPTTALDPESRHRVWQLVERLRDEGATVLLTTHYLEEAEALADRLEIMHAGRIVRSGTPAEIAEGHPSVIRFRTPAQAPAQWLSDLPLRHAANHDTTTLEVDDLQGVLGAVLDRAATHGLRLERLEARPASLEAVFLSIAGSQPLSADQPATQPAAQPEGATR</sequence>
<gene>
    <name evidence="8" type="ORF">JK386_03130</name>
</gene>
<comment type="subcellular location">
    <subcellularLocation>
        <location evidence="1">Cell membrane</location>
        <topology evidence="1">Peripheral membrane protein</topology>
    </subcellularLocation>
</comment>
<feature type="domain" description="ABC transporter" evidence="7">
    <location>
        <begin position="6"/>
        <end position="235"/>
    </location>
</feature>
<evidence type="ECO:0000256" key="4">
    <source>
        <dbReference type="ARBA" id="ARBA00022840"/>
    </source>
</evidence>
<keyword evidence="2" id="KW-0813">Transport</keyword>
<dbReference type="PROSITE" id="PS50893">
    <property type="entry name" value="ABC_TRANSPORTER_2"/>
    <property type="match status" value="1"/>
</dbReference>
<keyword evidence="3" id="KW-0547">Nucleotide-binding</keyword>
<dbReference type="InterPro" id="IPR003593">
    <property type="entry name" value="AAA+_ATPase"/>
</dbReference>
<dbReference type="PROSITE" id="PS00211">
    <property type="entry name" value="ABC_TRANSPORTER_1"/>
    <property type="match status" value="1"/>
</dbReference>
<dbReference type="GO" id="GO:0005886">
    <property type="term" value="C:plasma membrane"/>
    <property type="evidence" value="ECO:0007669"/>
    <property type="project" value="UniProtKB-SubCell"/>
</dbReference>
<dbReference type="InterPro" id="IPR017871">
    <property type="entry name" value="ABC_transporter-like_CS"/>
</dbReference>
<dbReference type="InterPro" id="IPR027417">
    <property type="entry name" value="P-loop_NTPase"/>
</dbReference>
<name>A0A938XZ52_9ACTN</name>
<dbReference type="AlphaFoldDB" id="A0A938XZ52"/>
<comment type="caution">
    <text evidence="8">The sequence shown here is derived from an EMBL/GenBank/DDBJ whole genome shotgun (WGS) entry which is preliminary data.</text>
</comment>
<keyword evidence="9" id="KW-1185">Reference proteome</keyword>
<evidence type="ECO:0000256" key="3">
    <source>
        <dbReference type="ARBA" id="ARBA00022741"/>
    </source>
</evidence>
<dbReference type="RefSeq" id="WP_205290193.1">
    <property type="nucleotide sequence ID" value="NZ_CP074406.1"/>
</dbReference>
<dbReference type="GO" id="GO:0005524">
    <property type="term" value="F:ATP binding"/>
    <property type="evidence" value="ECO:0007669"/>
    <property type="project" value="UniProtKB-KW"/>
</dbReference>
<reference evidence="8" key="1">
    <citation type="submission" date="2021-01" db="EMBL/GenBank/DDBJ databases">
        <title>Novel species in genus Nocardioides.</title>
        <authorList>
            <person name="Zhang G."/>
        </authorList>
    </citation>
    <scope>NUCLEOTIDE SEQUENCE</scope>
    <source>
        <strain evidence="8">Zg-536</strain>
    </source>
</reference>
<organism evidence="8 9">
    <name type="scientific">Nocardioides faecalis</name>
    <dbReference type="NCBI Taxonomy" id="2803858"/>
    <lineage>
        <taxon>Bacteria</taxon>
        <taxon>Bacillati</taxon>
        <taxon>Actinomycetota</taxon>
        <taxon>Actinomycetes</taxon>
        <taxon>Propionibacteriales</taxon>
        <taxon>Nocardioidaceae</taxon>
        <taxon>Nocardioides</taxon>
    </lineage>
</organism>
<protein>
    <submittedName>
        <fullName evidence="8">ABC transporter ATP-binding protein</fullName>
    </submittedName>
</protein>
<dbReference type="GO" id="GO:0046677">
    <property type="term" value="P:response to antibiotic"/>
    <property type="evidence" value="ECO:0007669"/>
    <property type="project" value="UniProtKB-KW"/>
</dbReference>
<dbReference type="GO" id="GO:0016887">
    <property type="term" value="F:ATP hydrolysis activity"/>
    <property type="evidence" value="ECO:0007669"/>
    <property type="project" value="InterPro"/>
</dbReference>
<evidence type="ECO:0000256" key="5">
    <source>
        <dbReference type="ARBA" id="ARBA00023251"/>
    </source>
</evidence>